<keyword evidence="3" id="KW-1133">Transmembrane helix</keyword>
<dbReference type="AlphaFoldDB" id="A0A2U1PHI2"/>
<keyword evidence="2" id="KW-1015">Disulfide bond</keyword>
<feature type="domain" description="S-locus glycoprotein" evidence="4">
    <location>
        <begin position="20"/>
        <end position="93"/>
    </location>
</feature>
<keyword evidence="1" id="KW-0732">Signal</keyword>
<keyword evidence="3" id="KW-0812">Transmembrane</keyword>
<keyword evidence="6" id="KW-1185">Reference proteome</keyword>
<proteinExistence type="predicted"/>
<gene>
    <name evidence="5" type="ORF">CTI12_AA150630</name>
</gene>
<dbReference type="Pfam" id="PF00954">
    <property type="entry name" value="S_locus_glycop"/>
    <property type="match status" value="1"/>
</dbReference>
<dbReference type="GO" id="GO:0048544">
    <property type="term" value="P:recognition of pollen"/>
    <property type="evidence" value="ECO:0007669"/>
    <property type="project" value="InterPro"/>
</dbReference>
<dbReference type="InterPro" id="IPR000858">
    <property type="entry name" value="S_locus_glycoprot_dom"/>
</dbReference>
<comment type="caution">
    <text evidence="5">The sequence shown here is derived from an EMBL/GenBank/DDBJ whole genome shotgun (WGS) entry which is preliminary data.</text>
</comment>
<evidence type="ECO:0000259" key="4">
    <source>
        <dbReference type="Pfam" id="PF00954"/>
    </source>
</evidence>
<evidence type="ECO:0000256" key="2">
    <source>
        <dbReference type="ARBA" id="ARBA00023157"/>
    </source>
</evidence>
<protein>
    <submittedName>
        <fullName evidence="5">S-locus glycoprotein domain-containing protein</fullName>
    </submittedName>
</protein>
<evidence type="ECO:0000256" key="3">
    <source>
        <dbReference type="SAM" id="Phobius"/>
    </source>
</evidence>
<keyword evidence="3" id="KW-0472">Membrane</keyword>
<evidence type="ECO:0000313" key="5">
    <source>
        <dbReference type="EMBL" id="PWA85225.1"/>
    </source>
</evidence>
<name>A0A2U1PHI2_ARTAN</name>
<reference evidence="5 6" key="1">
    <citation type="journal article" date="2018" name="Mol. Plant">
        <title>The genome of Artemisia annua provides insight into the evolution of Asteraceae family and artemisinin biosynthesis.</title>
        <authorList>
            <person name="Shen Q."/>
            <person name="Zhang L."/>
            <person name="Liao Z."/>
            <person name="Wang S."/>
            <person name="Yan T."/>
            <person name="Shi P."/>
            <person name="Liu M."/>
            <person name="Fu X."/>
            <person name="Pan Q."/>
            <person name="Wang Y."/>
            <person name="Lv Z."/>
            <person name="Lu X."/>
            <person name="Zhang F."/>
            <person name="Jiang W."/>
            <person name="Ma Y."/>
            <person name="Chen M."/>
            <person name="Hao X."/>
            <person name="Li L."/>
            <person name="Tang Y."/>
            <person name="Lv G."/>
            <person name="Zhou Y."/>
            <person name="Sun X."/>
            <person name="Brodelius P.E."/>
            <person name="Rose J.K.C."/>
            <person name="Tang K."/>
        </authorList>
    </citation>
    <scope>NUCLEOTIDE SEQUENCE [LARGE SCALE GENOMIC DNA]</scope>
    <source>
        <strain evidence="6">cv. Huhao1</strain>
        <tissue evidence="5">Leaf</tissue>
    </source>
</reference>
<dbReference type="Proteomes" id="UP000245207">
    <property type="component" value="Unassembled WGS sequence"/>
</dbReference>
<evidence type="ECO:0000313" key="6">
    <source>
        <dbReference type="Proteomes" id="UP000245207"/>
    </source>
</evidence>
<dbReference type="STRING" id="35608.A0A2U1PHI2"/>
<sequence>MVKGKYPQDYIKKGPVIQARIGPYNGIQFAGLPNFKPDSYYAYKFYMVVNQKEMYFMISFNSTTYFLRSIATPGGKLEIWHMNTQSLQTNFHSKNNKVIRVTLSIISAGLVVLGLILTFYAWSKRKKRPDAETQGKRSSS</sequence>
<accession>A0A2U1PHI2</accession>
<organism evidence="5 6">
    <name type="scientific">Artemisia annua</name>
    <name type="common">Sweet wormwood</name>
    <dbReference type="NCBI Taxonomy" id="35608"/>
    <lineage>
        <taxon>Eukaryota</taxon>
        <taxon>Viridiplantae</taxon>
        <taxon>Streptophyta</taxon>
        <taxon>Embryophyta</taxon>
        <taxon>Tracheophyta</taxon>
        <taxon>Spermatophyta</taxon>
        <taxon>Magnoliopsida</taxon>
        <taxon>eudicotyledons</taxon>
        <taxon>Gunneridae</taxon>
        <taxon>Pentapetalae</taxon>
        <taxon>asterids</taxon>
        <taxon>campanulids</taxon>
        <taxon>Asterales</taxon>
        <taxon>Asteraceae</taxon>
        <taxon>Asteroideae</taxon>
        <taxon>Anthemideae</taxon>
        <taxon>Artemisiinae</taxon>
        <taxon>Artemisia</taxon>
    </lineage>
</organism>
<dbReference type="EMBL" id="PKPP01001143">
    <property type="protein sequence ID" value="PWA85225.1"/>
    <property type="molecule type" value="Genomic_DNA"/>
</dbReference>
<evidence type="ECO:0000256" key="1">
    <source>
        <dbReference type="ARBA" id="ARBA00022729"/>
    </source>
</evidence>
<feature type="transmembrane region" description="Helical" evidence="3">
    <location>
        <begin position="98"/>
        <end position="122"/>
    </location>
</feature>